<protein>
    <recommendedName>
        <fullName evidence="5">Lipoprotein</fullName>
    </recommendedName>
</protein>
<dbReference type="EMBL" id="BJNV01000015">
    <property type="protein sequence ID" value="GEC95254.1"/>
    <property type="molecule type" value="Genomic_DNA"/>
</dbReference>
<evidence type="ECO:0000313" key="4">
    <source>
        <dbReference type="Proteomes" id="UP000318422"/>
    </source>
</evidence>
<feature type="compositionally biased region" description="Pro residues" evidence="1">
    <location>
        <begin position="74"/>
        <end position="90"/>
    </location>
</feature>
<keyword evidence="4" id="KW-1185">Reference proteome</keyword>
<comment type="caution">
    <text evidence="3">The sequence shown here is derived from an EMBL/GenBank/DDBJ whole genome shotgun (WGS) entry which is preliminary data.</text>
</comment>
<feature type="signal peptide" evidence="2">
    <location>
        <begin position="1"/>
        <end position="20"/>
    </location>
</feature>
<organism evidence="3 4">
    <name type="scientific">Zoogloea ramigera</name>
    <dbReference type="NCBI Taxonomy" id="350"/>
    <lineage>
        <taxon>Bacteria</taxon>
        <taxon>Pseudomonadati</taxon>
        <taxon>Pseudomonadota</taxon>
        <taxon>Betaproteobacteria</taxon>
        <taxon>Rhodocyclales</taxon>
        <taxon>Zoogloeaceae</taxon>
        <taxon>Zoogloea</taxon>
    </lineage>
</organism>
<evidence type="ECO:0008006" key="5">
    <source>
        <dbReference type="Google" id="ProtNLM"/>
    </source>
</evidence>
<name>A0A4Y4CUV4_ZOORA</name>
<evidence type="ECO:0000256" key="2">
    <source>
        <dbReference type="SAM" id="SignalP"/>
    </source>
</evidence>
<dbReference type="PROSITE" id="PS51257">
    <property type="entry name" value="PROKAR_LIPOPROTEIN"/>
    <property type="match status" value="1"/>
</dbReference>
<accession>A0A4Y4CUV4</accession>
<dbReference type="Proteomes" id="UP000318422">
    <property type="component" value="Unassembled WGS sequence"/>
</dbReference>
<sequence length="193" mass="20866">MKRLFAVLLAATSLSGCVLAPVDPGPYPMPDGRYPNSYPAPYPAPYPTPYPGYGYPGSGTVIIQRGYTPPPVIIQRSPPPVIIQRPPPPRHGFEPGHEQWRERQPERRPERGFERGPSFGPGQGSGPQVAPGVAPPPRTLAPLGPGGGMPPNRGPEVRPDNRGPERGPGRELQRGPDKWHGFGTNRNQSGETR</sequence>
<feature type="compositionally biased region" description="Basic and acidic residues" evidence="1">
    <location>
        <begin position="155"/>
        <end position="180"/>
    </location>
</feature>
<evidence type="ECO:0000256" key="1">
    <source>
        <dbReference type="SAM" id="MobiDB-lite"/>
    </source>
</evidence>
<dbReference type="RefSeq" id="WP_141350555.1">
    <property type="nucleotide sequence ID" value="NZ_BJNV01000015.1"/>
</dbReference>
<keyword evidence="2" id="KW-0732">Signal</keyword>
<reference evidence="3 4" key="1">
    <citation type="submission" date="2019-06" db="EMBL/GenBank/DDBJ databases">
        <title>Whole genome shotgun sequence of Zoogloea ramigera NBRC 15342.</title>
        <authorList>
            <person name="Hosoyama A."/>
            <person name="Uohara A."/>
            <person name="Ohji S."/>
            <person name="Ichikawa N."/>
        </authorList>
    </citation>
    <scope>NUCLEOTIDE SEQUENCE [LARGE SCALE GENOMIC DNA]</scope>
    <source>
        <strain evidence="3 4">NBRC 15342</strain>
    </source>
</reference>
<dbReference type="AlphaFoldDB" id="A0A4Y4CUV4"/>
<feature type="compositionally biased region" description="Polar residues" evidence="1">
    <location>
        <begin position="184"/>
        <end position="193"/>
    </location>
</feature>
<feature type="chain" id="PRO_5021252881" description="Lipoprotein" evidence="2">
    <location>
        <begin position="21"/>
        <end position="193"/>
    </location>
</feature>
<feature type="region of interest" description="Disordered" evidence="1">
    <location>
        <begin position="74"/>
        <end position="193"/>
    </location>
</feature>
<gene>
    <name evidence="3" type="ORF">ZRA01_13270</name>
</gene>
<feature type="compositionally biased region" description="Basic and acidic residues" evidence="1">
    <location>
        <begin position="91"/>
        <end position="114"/>
    </location>
</feature>
<evidence type="ECO:0000313" key="3">
    <source>
        <dbReference type="EMBL" id="GEC95254.1"/>
    </source>
</evidence>
<proteinExistence type="predicted"/>